<evidence type="ECO:0000256" key="1">
    <source>
        <dbReference type="ARBA" id="ARBA00022491"/>
    </source>
</evidence>
<keyword evidence="8" id="KW-1185">Reference proteome</keyword>
<dbReference type="InterPro" id="IPR001647">
    <property type="entry name" value="HTH_TetR"/>
</dbReference>
<evidence type="ECO:0000256" key="2">
    <source>
        <dbReference type="ARBA" id="ARBA00023015"/>
    </source>
</evidence>
<dbReference type="Proteomes" id="UP000199215">
    <property type="component" value="Unassembled WGS sequence"/>
</dbReference>
<dbReference type="Pfam" id="PF00440">
    <property type="entry name" value="TetR_N"/>
    <property type="match status" value="1"/>
</dbReference>
<keyword evidence="3 5" id="KW-0238">DNA-binding</keyword>
<gene>
    <name evidence="7" type="ORF">SAMN05192561_12817</name>
</gene>
<dbReference type="Gene3D" id="1.10.357.10">
    <property type="entry name" value="Tetracycline Repressor, domain 2"/>
    <property type="match status" value="1"/>
</dbReference>
<evidence type="ECO:0000313" key="7">
    <source>
        <dbReference type="EMBL" id="SEH67428.1"/>
    </source>
</evidence>
<dbReference type="GO" id="GO:0003700">
    <property type="term" value="F:DNA-binding transcription factor activity"/>
    <property type="evidence" value="ECO:0007669"/>
    <property type="project" value="TreeGrafter"/>
</dbReference>
<feature type="DNA-binding region" description="H-T-H motif" evidence="5">
    <location>
        <begin position="26"/>
        <end position="45"/>
    </location>
</feature>
<dbReference type="PANTHER" id="PTHR30055:SF234">
    <property type="entry name" value="HTH-TYPE TRANSCRIPTIONAL REGULATOR BETI"/>
    <property type="match status" value="1"/>
</dbReference>
<keyword evidence="4" id="KW-0804">Transcription</keyword>
<dbReference type="Pfam" id="PF13977">
    <property type="entry name" value="TetR_C_6"/>
    <property type="match status" value="1"/>
</dbReference>
<dbReference type="OrthoDB" id="135877at2157"/>
<dbReference type="InterPro" id="IPR050109">
    <property type="entry name" value="HTH-type_TetR-like_transc_reg"/>
</dbReference>
<dbReference type="RefSeq" id="WP_092818032.1">
    <property type="nucleotide sequence ID" value="NZ_FNWU01000028.1"/>
</dbReference>
<accession>A0A1H6JY80</accession>
<evidence type="ECO:0000256" key="4">
    <source>
        <dbReference type="ARBA" id="ARBA00023163"/>
    </source>
</evidence>
<dbReference type="InterPro" id="IPR009057">
    <property type="entry name" value="Homeodomain-like_sf"/>
</dbReference>
<protein>
    <submittedName>
        <fullName evidence="7">DNA-binding transcriptional regulator, AcrR family</fullName>
    </submittedName>
</protein>
<dbReference type="GO" id="GO:0000976">
    <property type="term" value="F:transcription cis-regulatory region binding"/>
    <property type="evidence" value="ECO:0007669"/>
    <property type="project" value="TreeGrafter"/>
</dbReference>
<dbReference type="PANTHER" id="PTHR30055">
    <property type="entry name" value="HTH-TYPE TRANSCRIPTIONAL REGULATOR RUTR"/>
    <property type="match status" value="1"/>
</dbReference>
<dbReference type="SUPFAM" id="SSF48498">
    <property type="entry name" value="Tetracyclin repressor-like, C-terminal domain"/>
    <property type="match status" value="1"/>
</dbReference>
<keyword evidence="1" id="KW-0678">Repressor</keyword>
<evidence type="ECO:0000256" key="3">
    <source>
        <dbReference type="ARBA" id="ARBA00023125"/>
    </source>
</evidence>
<feature type="domain" description="HTH tetR-type" evidence="6">
    <location>
        <begin position="3"/>
        <end position="63"/>
    </location>
</feature>
<name>A0A1H6JY80_9EURY</name>
<dbReference type="SUPFAM" id="SSF46689">
    <property type="entry name" value="Homeodomain-like"/>
    <property type="match status" value="1"/>
</dbReference>
<dbReference type="PRINTS" id="PR00455">
    <property type="entry name" value="HTHTETR"/>
</dbReference>
<dbReference type="STRING" id="1267564.SAMN05192561_12817"/>
<reference evidence="7 8" key="1">
    <citation type="submission" date="2016-10" db="EMBL/GenBank/DDBJ databases">
        <authorList>
            <person name="de Groot N.N."/>
        </authorList>
    </citation>
    <scope>NUCLEOTIDE SEQUENCE [LARGE SCALE GENOMIC DNA]</scope>
    <source>
        <strain evidence="7 8">IBRC-M10418</strain>
    </source>
</reference>
<evidence type="ECO:0000259" key="6">
    <source>
        <dbReference type="PROSITE" id="PS50977"/>
    </source>
</evidence>
<dbReference type="AlphaFoldDB" id="A0A1H6JY80"/>
<dbReference type="EMBL" id="FNWU01000028">
    <property type="protein sequence ID" value="SEH67428.1"/>
    <property type="molecule type" value="Genomic_DNA"/>
</dbReference>
<organism evidence="7 8">
    <name type="scientific">Halopenitus malekzadehii</name>
    <dbReference type="NCBI Taxonomy" id="1267564"/>
    <lineage>
        <taxon>Archaea</taxon>
        <taxon>Methanobacteriati</taxon>
        <taxon>Methanobacteriota</taxon>
        <taxon>Stenosarchaea group</taxon>
        <taxon>Halobacteria</taxon>
        <taxon>Halobacteriales</taxon>
        <taxon>Haloferacaceae</taxon>
        <taxon>Halopenitus</taxon>
    </lineage>
</organism>
<dbReference type="InterPro" id="IPR036271">
    <property type="entry name" value="Tet_transcr_reg_TetR-rel_C_sf"/>
</dbReference>
<keyword evidence="2" id="KW-0805">Transcription regulation</keyword>
<dbReference type="InterPro" id="IPR039538">
    <property type="entry name" value="BetI_C"/>
</dbReference>
<proteinExistence type="predicted"/>
<evidence type="ECO:0000256" key="5">
    <source>
        <dbReference type="PROSITE-ProRule" id="PRU00335"/>
    </source>
</evidence>
<evidence type="ECO:0000313" key="8">
    <source>
        <dbReference type="Proteomes" id="UP000199215"/>
    </source>
</evidence>
<dbReference type="PROSITE" id="PS50977">
    <property type="entry name" value="HTH_TETR_2"/>
    <property type="match status" value="1"/>
</dbReference>
<sequence length="199" mass="22522">MADDPATEILDATYRALCEHGYANLTLQDIATEADTSKGSIHYHYDSKDQLFVAFLDELYERFTDRVNSHDGDTPREQLEALLQVLLTTDADSSLRAFRTAMLELTAQAPYNSTLQERLTDFDEFLIEQLREILASGVDTGEFDDNINPVHDAEYLATTITGAHTRHVAINHSSDQLYDTMTRYIERQLLADEQAEVAQ</sequence>